<keyword evidence="1" id="KW-0732">Signal</keyword>
<dbReference type="AlphaFoldDB" id="A0AAV1RVG5"/>
<reference evidence="2 3" key="1">
    <citation type="submission" date="2024-01" db="EMBL/GenBank/DDBJ databases">
        <authorList>
            <person name="Waweru B."/>
        </authorList>
    </citation>
    <scope>NUCLEOTIDE SEQUENCE [LARGE SCALE GENOMIC DNA]</scope>
</reference>
<name>A0AAV1RVG5_9ROSI</name>
<proteinExistence type="predicted"/>
<gene>
    <name evidence="2" type="ORF">DCAF_LOCUS14911</name>
</gene>
<comment type="caution">
    <text evidence="2">The sequence shown here is derived from an EMBL/GenBank/DDBJ whole genome shotgun (WGS) entry which is preliminary data.</text>
</comment>
<sequence length="121" mass="12893">MAGACTGLGAWAGGVMFVAGGAVCERGGGNRRVLAGVCREGRWYGCFWRGEMPELLMEKNLTTTAVVVRIVQLIQLRLGNSNSVQEARNNPKFLILALTTLLLVPMEISASGATQTDHAKS</sequence>
<dbReference type="Proteomes" id="UP001314170">
    <property type="component" value="Unassembled WGS sequence"/>
</dbReference>
<evidence type="ECO:0000256" key="1">
    <source>
        <dbReference type="SAM" id="SignalP"/>
    </source>
</evidence>
<dbReference type="EMBL" id="CAWUPB010001158">
    <property type="protein sequence ID" value="CAK7339835.1"/>
    <property type="molecule type" value="Genomic_DNA"/>
</dbReference>
<feature type="chain" id="PRO_5043852876" evidence="1">
    <location>
        <begin position="25"/>
        <end position="121"/>
    </location>
</feature>
<organism evidence="2 3">
    <name type="scientific">Dovyalis caffra</name>
    <dbReference type="NCBI Taxonomy" id="77055"/>
    <lineage>
        <taxon>Eukaryota</taxon>
        <taxon>Viridiplantae</taxon>
        <taxon>Streptophyta</taxon>
        <taxon>Embryophyta</taxon>
        <taxon>Tracheophyta</taxon>
        <taxon>Spermatophyta</taxon>
        <taxon>Magnoliopsida</taxon>
        <taxon>eudicotyledons</taxon>
        <taxon>Gunneridae</taxon>
        <taxon>Pentapetalae</taxon>
        <taxon>rosids</taxon>
        <taxon>fabids</taxon>
        <taxon>Malpighiales</taxon>
        <taxon>Salicaceae</taxon>
        <taxon>Flacourtieae</taxon>
        <taxon>Dovyalis</taxon>
    </lineage>
</organism>
<evidence type="ECO:0000313" key="2">
    <source>
        <dbReference type="EMBL" id="CAK7339835.1"/>
    </source>
</evidence>
<keyword evidence="3" id="KW-1185">Reference proteome</keyword>
<protein>
    <submittedName>
        <fullName evidence="2">Uncharacterized protein</fullName>
    </submittedName>
</protein>
<evidence type="ECO:0000313" key="3">
    <source>
        <dbReference type="Proteomes" id="UP001314170"/>
    </source>
</evidence>
<accession>A0AAV1RVG5</accession>
<feature type="signal peptide" evidence="1">
    <location>
        <begin position="1"/>
        <end position="24"/>
    </location>
</feature>